<organism evidence="3 4">
    <name type="scientific">Chryseobacterium oleae</name>
    <dbReference type="NCBI Taxonomy" id="491207"/>
    <lineage>
        <taxon>Bacteria</taxon>
        <taxon>Pseudomonadati</taxon>
        <taxon>Bacteroidota</taxon>
        <taxon>Flavobacteriia</taxon>
        <taxon>Flavobacteriales</taxon>
        <taxon>Weeksellaceae</taxon>
        <taxon>Chryseobacterium group</taxon>
        <taxon>Chryseobacterium</taxon>
    </lineage>
</organism>
<accession>A0A1I5BU75</accession>
<sequence>MNTLIRKKAIKTPLFYLFLQKNQMKKIILLLTLLTVNVIYSQLLKDISFASNGIHHLPTGTFLTGNLTDTNSSVFYRSFDSNTHQLVISKATSYTGPLDPTFGTNGKIFLDYQLDDLIGFLRHSDNKLTLLCKKMDPATNSPSHFDVIRILPNGQPDPSFGNGGTKILAHPVLFTDLYEQDNKILVAGEGYYPNGSSDSQLHLFRLNNDGTEDTSFGNSGELTIASIPGYILLDQQSSIMCFYAYTIKKYNSNGQVMTSFGNNGEVAVNPPLAISKAFIDSNNKIACIDMVDTGSGFGTVKRINADGSIDPAFNYNPPAGAMLFDLYEKNGQYYVAGNVNANGGHTYYISKLDQSGTVDPSVGNFVENDPNLQNHSIVSIKVFDNSILVYGGEGMYNGAFEVVKYLLNSSSTLSASEVTQNKEIQIENPVKDQLVITSKEKMSTIDIYSSTGIWVKKLTHESADVSNLASGIYIIKINFQNGKNKTFKIIKK</sequence>
<evidence type="ECO:0000256" key="1">
    <source>
        <dbReference type="ARBA" id="ARBA00022729"/>
    </source>
</evidence>
<dbReference type="Proteomes" id="UP000198769">
    <property type="component" value="Unassembled WGS sequence"/>
</dbReference>
<dbReference type="InterPro" id="IPR013431">
    <property type="entry name" value="Delta_60_rpt"/>
</dbReference>
<dbReference type="Pfam" id="PF17164">
    <property type="entry name" value="DUF5122"/>
    <property type="match status" value="3"/>
</dbReference>
<reference evidence="4" key="1">
    <citation type="submission" date="2016-10" db="EMBL/GenBank/DDBJ databases">
        <authorList>
            <person name="Varghese N."/>
            <person name="Submissions S."/>
        </authorList>
    </citation>
    <scope>NUCLEOTIDE SEQUENCE [LARGE SCALE GENOMIC DNA]</scope>
    <source>
        <strain evidence="4">DSM 25575</strain>
    </source>
</reference>
<dbReference type="EMBL" id="FOVD01000008">
    <property type="protein sequence ID" value="SFN78188.1"/>
    <property type="molecule type" value="Genomic_DNA"/>
</dbReference>
<evidence type="ECO:0000313" key="3">
    <source>
        <dbReference type="EMBL" id="SFN78188.1"/>
    </source>
</evidence>
<evidence type="ECO:0000313" key="4">
    <source>
        <dbReference type="Proteomes" id="UP000198769"/>
    </source>
</evidence>
<gene>
    <name evidence="3" type="ORF">SAMN05421594_4182</name>
</gene>
<dbReference type="Gene3D" id="2.80.10.50">
    <property type="match status" value="2"/>
</dbReference>
<dbReference type="Pfam" id="PF18962">
    <property type="entry name" value="Por_Secre_tail"/>
    <property type="match status" value="1"/>
</dbReference>
<proteinExistence type="predicted"/>
<dbReference type="NCBIfam" id="TIGR04183">
    <property type="entry name" value="Por_Secre_tail"/>
    <property type="match status" value="1"/>
</dbReference>
<keyword evidence="1" id="KW-0732">Signal</keyword>
<feature type="domain" description="Secretion system C-terminal sorting" evidence="2">
    <location>
        <begin position="428"/>
        <end position="486"/>
    </location>
</feature>
<dbReference type="NCBIfam" id="TIGR02608">
    <property type="entry name" value="delta_60_rpt"/>
    <property type="match status" value="2"/>
</dbReference>
<protein>
    <submittedName>
        <fullName evidence="3">Delta-60 repeat domain-containing protein/Por secretion system C-terminal sorting domain-containing protein</fullName>
    </submittedName>
</protein>
<name>A0A1I5BU75_CHROL</name>
<evidence type="ECO:0000259" key="2">
    <source>
        <dbReference type="Pfam" id="PF18962"/>
    </source>
</evidence>
<dbReference type="AlphaFoldDB" id="A0A1I5BU75"/>
<dbReference type="InterPro" id="IPR026444">
    <property type="entry name" value="Secre_tail"/>
</dbReference>
<keyword evidence="4" id="KW-1185">Reference proteome</keyword>
<dbReference type="OrthoDB" id="9805017at2"/>